<dbReference type="Pfam" id="PF11797">
    <property type="entry name" value="WxLIP_HBD"/>
    <property type="match status" value="1"/>
</dbReference>
<accession>A0AAF0YI08</accession>
<feature type="domain" description="WxL Interacting Protein host binding" evidence="4">
    <location>
        <begin position="159"/>
        <end position="297"/>
    </location>
</feature>
<evidence type="ECO:0000313" key="6">
    <source>
        <dbReference type="Proteomes" id="UP000243626"/>
    </source>
</evidence>
<sequence length="335" mass="37829">MKRIKLLLISVFVLFNLIPTTVYANEEVPYSLRAIPSENQVDELNTYFDLAVEKNKTENLQVEVFNNSDKKIIVEVSANTGATNSNGLLIYDGSIDEFDDSLKHNFTDMTDVLTPTLEIEPHDSKTAEISVAMPDEDFEGTILGGIRFLLKDDSEEKGEGVQIKNNYAYEIAVVLNDKNNDKDLKEKIELNDVRAGLISGRTGLHVNFSNKSPILMTGTQIKGAVYKKGSDEPLYERQEDNFSIAPNALFNYPISFENQKLQVGDYVFKGTIKTKDNEFKFEKDFRITKDEAEEANEEAVELEKTDWKIFALIGSAIVILGLLIALIFMMLKRKK</sequence>
<keyword evidence="1" id="KW-0472">Membrane</keyword>
<evidence type="ECO:0000259" key="3">
    <source>
        <dbReference type="Pfam" id="PF06030"/>
    </source>
</evidence>
<reference evidence="6" key="1">
    <citation type="submission" date="2017-09" db="EMBL/GenBank/DDBJ databases">
        <title>Bacterial strain isolated from the female urinary microbiota.</title>
        <authorList>
            <person name="Thomas-White K."/>
            <person name="Kumar N."/>
            <person name="Forster S."/>
            <person name="Putonti C."/>
            <person name="Lawley T."/>
            <person name="Wolfe A.J."/>
        </authorList>
    </citation>
    <scope>NUCLEOTIDE SEQUENCE [LARGE SCALE GENOMIC DNA]</scope>
    <source>
        <strain evidence="6">UMB0959</strain>
    </source>
</reference>
<dbReference type="KEGG" id="nmy:CJ229_008015"/>
<keyword evidence="6" id="KW-1185">Reference proteome</keyword>
<organism evidence="5 6">
    <name type="scientific">Nosocomiicoccus massiliensis</name>
    <dbReference type="NCBI Taxonomy" id="1232430"/>
    <lineage>
        <taxon>Bacteria</taxon>
        <taxon>Bacillati</taxon>
        <taxon>Bacillota</taxon>
        <taxon>Bacilli</taxon>
        <taxon>Bacillales</taxon>
        <taxon>Staphylococcaceae</taxon>
        <taxon>Nosocomiicoccus</taxon>
    </lineage>
</organism>
<dbReference type="RefSeq" id="WP_102167711.1">
    <property type="nucleotide sequence ID" value="NZ_CP136964.1"/>
</dbReference>
<evidence type="ECO:0000259" key="4">
    <source>
        <dbReference type="Pfam" id="PF11797"/>
    </source>
</evidence>
<evidence type="ECO:0000256" key="2">
    <source>
        <dbReference type="SAM" id="SignalP"/>
    </source>
</evidence>
<feature type="domain" description="WxL Interacting Protein peptidoglycan binding" evidence="3">
    <location>
        <begin position="30"/>
        <end position="148"/>
    </location>
</feature>
<dbReference type="InterPro" id="IPR021759">
    <property type="entry name" value="WxLIP_HBD"/>
</dbReference>
<dbReference type="Pfam" id="PF06030">
    <property type="entry name" value="WxLIP_PGBD"/>
    <property type="match status" value="1"/>
</dbReference>
<feature type="signal peptide" evidence="2">
    <location>
        <begin position="1"/>
        <end position="24"/>
    </location>
</feature>
<name>A0AAF0YI08_9STAP</name>
<keyword evidence="1" id="KW-1133">Transmembrane helix</keyword>
<keyword evidence="2" id="KW-0732">Signal</keyword>
<dbReference type="AlphaFoldDB" id="A0AAF0YI08"/>
<evidence type="ECO:0000313" key="5">
    <source>
        <dbReference type="EMBL" id="WOS96018.1"/>
    </source>
</evidence>
<proteinExistence type="predicted"/>
<gene>
    <name evidence="5" type="ORF">CJ229_008015</name>
</gene>
<dbReference type="EMBL" id="CP136964">
    <property type="protein sequence ID" value="WOS96018.1"/>
    <property type="molecule type" value="Genomic_DNA"/>
</dbReference>
<protein>
    <submittedName>
        <fullName evidence="5">DUF916 and DUF3324 domain-containing protein</fullName>
    </submittedName>
</protein>
<feature type="chain" id="PRO_5041955336" evidence="2">
    <location>
        <begin position="25"/>
        <end position="335"/>
    </location>
</feature>
<feature type="transmembrane region" description="Helical" evidence="1">
    <location>
        <begin position="309"/>
        <end position="331"/>
    </location>
</feature>
<keyword evidence="1" id="KW-0812">Transmembrane</keyword>
<dbReference type="Proteomes" id="UP000243626">
    <property type="component" value="Chromosome"/>
</dbReference>
<dbReference type="InterPro" id="IPR010317">
    <property type="entry name" value="WxLIP_PGBD"/>
</dbReference>
<evidence type="ECO:0000256" key="1">
    <source>
        <dbReference type="SAM" id="Phobius"/>
    </source>
</evidence>